<dbReference type="EMBL" id="OV696704">
    <property type="protein sequence ID" value="CAH1251799.1"/>
    <property type="molecule type" value="Genomic_DNA"/>
</dbReference>
<keyword evidence="3" id="KW-1185">Reference proteome</keyword>
<organism evidence="2 3">
    <name type="scientific">Branchiostoma lanceolatum</name>
    <name type="common">Common lancelet</name>
    <name type="synonym">Amphioxus lanceolatum</name>
    <dbReference type="NCBI Taxonomy" id="7740"/>
    <lineage>
        <taxon>Eukaryota</taxon>
        <taxon>Metazoa</taxon>
        <taxon>Chordata</taxon>
        <taxon>Cephalochordata</taxon>
        <taxon>Leptocardii</taxon>
        <taxon>Amphioxiformes</taxon>
        <taxon>Branchiostomatidae</taxon>
        <taxon>Branchiostoma</taxon>
    </lineage>
</organism>
<dbReference type="OrthoDB" id="10150093at2759"/>
<name>A0A8J9ZDA6_BRALA</name>
<gene>
    <name evidence="2" type="primary">Hypp9164</name>
    <name evidence="2" type="ORF">BLAG_LOCUS12079</name>
</gene>
<accession>A0A8J9ZDA6</accession>
<evidence type="ECO:0000256" key="1">
    <source>
        <dbReference type="SAM" id="SignalP"/>
    </source>
</evidence>
<keyword evidence="1" id="KW-0732">Signal</keyword>
<dbReference type="AlphaFoldDB" id="A0A8J9ZDA6"/>
<proteinExistence type="predicted"/>
<sequence>MTFSGVILCFFVAVLAGNSVSGYDGSKEKECSMTVEMVRTYVMKDSVQQFVSSALKKGCLGVYSKDKHATDTHEMCDQKVKVAMSDLDNVILNKLQSKELCHLRNYTGNGIDQGAQASGPGGIVCRIAVMVAEYLLENESALLDNIIDGVCSYNPLPSFLAFLFPCKDIVRSVIDGIIGNDICPSVV</sequence>
<reference evidence="2" key="1">
    <citation type="submission" date="2022-01" db="EMBL/GenBank/DDBJ databases">
        <authorList>
            <person name="Braso-Vives M."/>
        </authorList>
    </citation>
    <scope>NUCLEOTIDE SEQUENCE</scope>
</reference>
<feature type="chain" id="PRO_5035482447" evidence="1">
    <location>
        <begin position="17"/>
        <end position="187"/>
    </location>
</feature>
<dbReference type="Proteomes" id="UP000838412">
    <property type="component" value="Chromosome 19"/>
</dbReference>
<dbReference type="InterPro" id="IPR011001">
    <property type="entry name" value="Saposin-like"/>
</dbReference>
<evidence type="ECO:0000313" key="3">
    <source>
        <dbReference type="Proteomes" id="UP000838412"/>
    </source>
</evidence>
<protein>
    <submittedName>
        <fullName evidence="2">Hypp9164 protein</fullName>
    </submittedName>
</protein>
<feature type="signal peptide" evidence="1">
    <location>
        <begin position="1"/>
        <end position="16"/>
    </location>
</feature>
<evidence type="ECO:0000313" key="2">
    <source>
        <dbReference type="EMBL" id="CAH1251799.1"/>
    </source>
</evidence>
<dbReference type="SUPFAM" id="SSF47862">
    <property type="entry name" value="Saposin"/>
    <property type="match status" value="1"/>
</dbReference>